<evidence type="ECO:0000313" key="5">
    <source>
        <dbReference type="Proteomes" id="UP000280344"/>
    </source>
</evidence>
<dbReference type="RefSeq" id="WP_126704853.1">
    <property type="nucleotide sequence ID" value="NZ_CP034593.1"/>
</dbReference>
<sequence length="245" mass="27383">MSYDDPRLVAIYDIDNPDGPDHDFFRAQAGELKVRTIVDLGCGTEILTVTLAAPGRRILGIDPSESMLNFARQRPGSDRVEWVRGTSSRIEPDSADLVIMSGNVAMHILGDDWHRTLADISAGLTCGGRLLFESRNPLREAWKEWNDMPSERDTPAGRLRESLVTEPPGADGIVVMHVRNEFLESGAVLQCDQKLQFRSAEQIRADLENAGRRVANVWRDWERNPFEGTPAEPLMVFEVARADDV</sequence>
<dbReference type="Proteomes" id="UP000280344">
    <property type="component" value="Chromosome"/>
</dbReference>
<evidence type="ECO:0000256" key="2">
    <source>
        <dbReference type="ARBA" id="ARBA00022679"/>
    </source>
</evidence>
<gene>
    <name evidence="4" type="ORF">EJ997_12620</name>
</gene>
<proteinExistence type="predicted"/>
<dbReference type="EMBL" id="CP034593">
    <property type="protein sequence ID" value="AZQ78053.1"/>
    <property type="molecule type" value="Genomic_DNA"/>
</dbReference>
<dbReference type="GO" id="GO:0008168">
    <property type="term" value="F:methyltransferase activity"/>
    <property type="evidence" value="ECO:0007669"/>
    <property type="project" value="UniProtKB-KW"/>
</dbReference>
<evidence type="ECO:0000259" key="3">
    <source>
        <dbReference type="Pfam" id="PF13649"/>
    </source>
</evidence>
<keyword evidence="1 4" id="KW-0489">Methyltransferase</keyword>
<organism evidence="4 5">
    <name type="scientific">Flaviflexus ciconiae</name>
    <dbReference type="NCBI Taxonomy" id="2496867"/>
    <lineage>
        <taxon>Bacteria</taxon>
        <taxon>Bacillati</taxon>
        <taxon>Actinomycetota</taxon>
        <taxon>Actinomycetes</taxon>
        <taxon>Actinomycetales</taxon>
        <taxon>Actinomycetaceae</taxon>
        <taxon>Flaviflexus</taxon>
    </lineage>
</organism>
<dbReference type="Gene3D" id="3.40.50.150">
    <property type="entry name" value="Vaccinia Virus protein VP39"/>
    <property type="match status" value="1"/>
</dbReference>
<name>A0A3Q9G8G4_9ACTO</name>
<dbReference type="AlphaFoldDB" id="A0A3Q9G8G4"/>
<dbReference type="KEGG" id="flh:EJ997_12620"/>
<evidence type="ECO:0000256" key="1">
    <source>
        <dbReference type="ARBA" id="ARBA00022603"/>
    </source>
</evidence>
<protein>
    <submittedName>
        <fullName evidence="4">Class I SAM-dependent methyltransferase</fullName>
    </submittedName>
</protein>
<dbReference type="PANTHER" id="PTHR43861">
    <property type="entry name" value="TRANS-ACONITATE 2-METHYLTRANSFERASE-RELATED"/>
    <property type="match status" value="1"/>
</dbReference>
<dbReference type="InterPro" id="IPR029063">
    <property type="entry name" value="SAM-dependent_MTases_sf"/>
</dbReference>
<dbReference type="PANTHER" id="PTHR43861:SF1">
    <property type="entry name" value="TRANS-ACONITATE 2-METHYLTRANSFERASE"/>
    <property type="match status" value="1"/>
</dbReference>
<keyword evidence="5" id="KW-1185">Reference proteome</keyword>
<dbReference type="InterPro" id="IPR041698">
    <property type="entry name" value="Methyltransf_25"/>
</dbReference>
<dbReference type="GO" id="GO:0032259">
    <property type="term" value="P:methylation"/>
    <property type="evidence" value="ECO:0007669"/>
    <property type="project" value="UniProtKB-KW"/>
</dbReference>
<dbReference type="CDD" id="cd02440">
    <property type="entry name" value="AdoMet_MTases"/>
    <property type="match status" value="1"/>
</dbReference>
<dbReference type="SUPFAM" id="SSF53335">
    <property type="entry name" value="S-adenosyl-L-methionine-dependent methyltransferases"/>
    <property type="match status" value="1"/>
</dbReference>
<evidence type="ECO:0000313" key="4">
    <source>
        <dbReference type="EMBL" id="AZQ78053.1"/>
    </source>
</evidence>
<feature type="domain" description="Methyltransferase" evidence="3">
    <location>
        <begin position="37"/>
        <end position="128"/>
    </location>
</feature>
<keyword evidence="2 4" id="KW-0808">Transferase</keyword>
<reference evidence="4 5" key="1">
    <citation type="submission" date="2018-12" db="EMBL/GenBank/DDBJ databases">
        <title>Complete genome sequence of Flaviflexus sp. H23T48.</title>
        <authorList>
            <person name="Bae J.-W."/>
            <person name="Lee J.-Y."/>
        </authorList>
    </citation>
    <scope>NUCLEOTIDE SEQUENCE [LARGE SCALE GENOMIC DNA]</scope>
    <source>
        <strain evidence="4 5">H23T48</strain>
    </source>
</reference>
<accession>A0A3Q9G8G4</accession>
<dbReference type="Pfam" id="PF13649">
    <property type="entry name" value="Methyltransf_25"/>
    <property type="match status" value="1"/>
</dbReference>
<dbReference type="OrthoDB" id="9811589at2"/>